<dbReference type="Pfam" id="PF00005">
    <property type="entry name" value="ABC_tran"/>
    <property type="match status" value="1"/>
</dbReference>
<keyword evidence="3 5" id="KW-0067">ATP-binding</keyword>
<dbReference type="SUPFAM" id="SSF52540">
    <property type="entry name" value="P-loop containing nucleoside triphosphate hydrolases"/>
    <property type="match status" value="1"/>
</dbReference>
<evidence type="ECO:0000259" key="4">
    <source>
        <dbReference type="PROSITE" id="PS50893"/>
    </source>
</evidence>
<dbReference type="EMBL" id="JACRAF010000008">
    <property type="protein sequence ID" value="MBI4920693.1"/>
    <property type="molecule type" value="Genomic_DNA"/>
</dbReference>
<dbReference type="SMART" id="SM00382">
    <property type="entry name" value="AAA"/>
    <property type="match status" value="1"/>
</dbReference>
<name>A0A933NXJ8_9HYPH</name>
<dbReference type="PROSITE" id="PS50893">
    <property type="entry name" value="ABC_TRANSPORTER_2"/>
    <property type="match status" value="1"/>
</dbReference>
<dbReference type="PANTHER" id="PTHR43038">
    <property type="entry name" value="ATP-BINDING CASSETTE, SUB-FAMILY H, MEMBER 1"/>
    <property type="match status" value="1"/>
</dbReference>
<dbReference type="InterPro" id="IPR027417">
    <property type="entry name" value="P-loop_NTPase"/>
</dbReference>
<dbReference type="InterPro" id="IPR003593">
    <property type="entry name" value="AAA+_ATPase"/>
</dbReference>
<dbReference type="PANTHER" id="PTHR43038:SF3">
    <property type="entry name" value="ABC TRANSPORTER G FAMILY MEMBER 20 ISOFORM X1"/>
    <property type="match status" value="1"/>
</dbReference>
<organism evidence="5 6">
    <name type="scientific">Devosia nanyangense</name>
    <dbReference type="NCBI Taxonomy" id="1228055"/>
    <lineage>
        <taxon>Bacteria</taxon>
        <taxon>Pseudomonadati</taxon>
        <taxon>Pseudomonadota</taxon>
        <taxon>Alphaproteobacteria</taxon>
        <taxon>Hyphomicrobiales</taxon>
        <taxon>Devosiaceae</taxon>
        <taxon>Devosia</taxon>
    </lineage>
</organism>
<evidence type="ECO:0000313" key="6">
    <source>
        <dbReference type="Proteomes" id="UP000782610"/>
    </source>
</evidence>
<reference evidence="5" key="1">
    <citation type="submission" date="2020-07" db="EMBL/GenBank/DDBJ databases">
        <title>Huge and variable diversity of episymbiotic CPR bacteria and DPANN archaea in groundwater ecosystems.</title>
        <authorList>
            <person name="He C.Y."/>
            <person name="Keren R."/>
            <person name="Whittaker M."/>
            <person name="Farag I.F."/>
            <person name="Doudna J."/>
            <person name="Cate J.H.D."/>
            <person name="Banfield J.F."/>
        </authorList>
    </citation>
    <scope>NUCLEOTIDE SEQUENCE</scope>
    <source>
        <strain evidence="5">NC_groundwater_1586_Pr3_B-0.1um_66_15</strain>
    </source>
</reference>
<sequence>MSEPLVIEVSGLTKRFGERTVVDHFDIRVPKGAIYGFLGPNGSGKTTTIRMLCGLLTPDEGEGTCLGFDVRHEASRIKEEAGYMTQKFSLYEDLSIRENLDFVARMYRLDRRKERVQVALDELGLADRAKQLAGTLSGGWKQRLALAACLLHEPKLLLLDEPTAGVDPKARRDFWDEIRRLSAKGVTVLVSTHYMDEAVQCDFITYIAYGKKLIDGPSAMIPALVGLETWRVEGPNLGALAERLKAEPGVEQVARFGAVLHISGTDKPLLNQTVERLKAEETHHWSLQVAGLEEAFIYLMAGARDNFALDTPPEIAA</sequence>
<dbReference type="CDD" id="cd03230">
    <property type="entry name" value="ABC_DR_subfamily_A"/>
    <property type="match status" value="1"/>
</dbReference>
<feature type="domain" description="ABC transporter" evidence="4">
    <location>
        <begin position="7"/>
        <end position="234"/>
    </location>
</feature>
<dbReference type="InterPro" id="IPR017871">
    <property type="entry name" value="ABC_transporter-like_CS"/>
</dbReference>
<accession>A0A933NXJ8</accession>
<comment type="caution">
    <text evidence="5">The sequence shown here is derived from an EMBL/GenBank/DDBJ whole genome shotgun (WGS) entry which is preliminary data.</text>
</comment>
<dbReference type="GO" id="GO:0005524">
    <property type="term" value="F:ATP binding"/>
    <property type="evidence" value="ECO:0007669"/>
    <property type="project" value="UniProtKB-KW"/>
</dbReference>
<evidence type="ECO:0000313" key="5">
    <source>
        <dbReference type="EMBL" id="MBI4920693.1"/>
    </source>
</evidence>
<dbReference type="GO" id="GO:0016887">
    <property type="term" value="F:ATP hydrolysis activity"/>
    <property type="evidence" value="ECO:0007669"/>
    <property type="project" value="InterPro"/>
</dbReference>
<proteinExistence type="inferred from homology"/>
<dbReference type="Gene3D" id="3.40.50.300">
    <property type="entry name" value="P-loop containing nucleotide triphosphate hydrolases"/>
    <property type="match status" value="1"/>
</dbReference>
<keyword evidence="2" id="KW-0547">Nucleotide-binding</keyword>
<protein>
    <submittedName>
        <fullName evidence="5">ABC transporter ATP-binding protein</fullName>
    </submittedName>
</protein>
<evidence type="ECO:0000256" key="3">
    <source>
        <dbReference type="ARBA" id="ARBA00022840"/>
    </source>
</evidence>
<evidence type="ECO:0000256" key="1">
    <source>
        <dbReference type="ARBA" id="ARBA00005417"/>
    </source>
</evidence>
<evidence type="ECO:0000256" key="2">
    <source>
        <dbReference type="ARBA" id="ARBA00022741"/>
    </source>
</evidence>
<dbReference type="Proteomes" id="UP000782610">
    <property type="component" value="Unassembled WGS sequence"/>
</dbReference>
<gene>
    <name evidence="5" type="ORF">HY834_03005</name>
</gene>
<comment type="similarity">
    <text evidence="1">Belongs to the ABC transporter superfamily.</text>
</comment>
<dbReference type="InterPro" id="IPR003439">
    <property type="entry name" value="ABC_transporter-like_ATP-bd"/>
</dbReference>
<dbReference type="AlphaFoldDB" id="A0A933NXJ8"/>
<dbReference type="PROSITE" id="PS00211">
    <property type="entry name" value="ABC_TRANSPORTER_1"/>
    <property type="match status" value="1"/>
</dbReference>